<dbReference type="Proteomes" id="UP001429357">
    <property type="component" value="Unassembled WGS sequence"/>
</dbReference>
<organism evidence="1 2">
    <name type="scientific">Enterococcus diestrammenae</name>
    <dbReference type="NCBI Taxonomy" id="1155073"/>
    <lineage>
        <taxon>Bacteria</taxon>
        <taxon>Bacillati</taxon>
        <taxon>Bacillota</taxon>
        <taxon>Bacilli</taxon>
        <taxon>Lactobacillales</taxon>
        <taxon>Enterococcaceae</taxon>
        <taxon>Enterococcus</taxon>
    </lineage>
</organism>
<name>A0ABV0F2H2_9ENTE</name>
<gene>
    <name evidence="1" type="ORF">BAU18_001837</name>
</gene>
<protein>
    <recommendedName>
        <fullName evidence="3">Major tail shaft protein</fullName>
    </recommendedName>
</protein>
<sequence length="146" mass="16525">MAQKLNSERKHYIAPWTDDETKPDEAGYLWLASGITTMGNDTEDKTEDYNDYTGIDTTDITGVQVKWTPEGYVDFEDEAQALVNTKRYATGDGRKIWHKWIDTDGTTYEGVARLLDVKISGGDSNTKEEISFTIQHDRVPEKTPKA</sequence>
<proteinExistence type="predicted"/>
<evidence type="ECO:0000313" key="2">
    <source>
        <dbReference type="Proteomes" id="UP001429357"/>
    </source>
</evidence>
<dbReference type="EMBL" id="MAEI02000001">
    <property type="protein sequence ID" value="MEO1782244.1"/>
    <property type="molecule type" value="Genomic_DNA"/>
</dbReference>
<dbReference type="NCBIfam" id="NF047353">
    <property type="entry name" value="tube_lmo2291"/>
    <property type="match status" value="1"/>
</dbReference>
<dbReference type="RefSeq" id="WP_161869686.1">
    <property type="nucleotide sequence ID" value="NZ_MAEI02000001.1"/>
</dbReference>
<reference evidence="1" key="1">
    <citation type="submission" date="2016-06" db="EMBL/GenBank/DDBJ databases">
        <authorList>
            <person name="Van Tyne D."/>
        </authorList>
    </citation>
    <scope>NUCLEOTIDE SEQUENCE</scope>
    <source>
        <strain evidence="1">JM9A</strain>
    </source>
</reference>
<accession>A0ABV0F2H2</accession>
<evidence type="ECO:0008006" key="3">
    <source>
        <dbReference type="Google" id="ProtNLM"/>
    </source>
</evidence>
<comment type="caution">
    <text evidence="1">The sequence shown here is derived from an EMBL/GenBank/DDBJ whole genome shotgun (WGS) entry which is preliminary data.</text>
</comment>
<reference evidence="1" key="2">
    <citation type="submission" date="2024-02" db="EMBL/GenBank/DDBJ databases">
        <title>The Genome Sequence of Enterococcus diestrammenae JM9A.</title>
        <authorList>
            <person name="Earl A."/>
            <person name="Manson A."/>
            <person name="Gilmore M."/>
            <person name="Sanders J."/>
            <person name="Shea T."/>
            <person name="Howe W."/>
            <person name="Livny J."/>
            <person name="Cuomo C."/>
            <person name="Neafsey D."/>
            <person name="Birren B."/>
        </authorList>
    </citation>
    <scope>NUCLEOTIDE SEQUENCE</scope>
    <source>
        <strain evidence="1">JM9A</strain>
    </source>
</reference>
<evidence type="ECO:0000313" key="1">
    <source>
        <dbReference type="EMBL" id="MEO1782244.1"/>
    </source>
</evidence>
<keyword evidence="2" id="KW-1185">Reference proteome</keyword>